<dbReference type="InterPro" id="IPR036388">
    <property type="entry name" value="WH-like_DNA-bd_sf"/>
</dbReference>
<keyword evidence="8" id="KW-1185">Reference proteome</keyword>
<dbReference type="GO" id="GO:0003677">
    <property type="term" value="F:DNA binding"/>
    <property type="evidence" value="ECO:0007669"/>
    <property type="project" value="UniProtKB-KW"/>
</dbReference>
<dbReference type="CDD" id="cd00038">
    <property type="entry name" value="CAP_ED"/>
    <property type="match status" value="1"/>
</dbReference>
<dbReference type="PROSITE" id="PS00042">
    <property type="entry name" value="HTH_CRP_1"/>
    <property type="match status" value="1"/>
</dbReference>
<dbReference type="SUPFAM" id="SSF46785">
    <property type="entry name" value="Winged helix' DNA-binding domain"/>
    <property type="match status" value="1"/>
</dbReference>
<dbReference type="GO" id="GO:0003700">
    <property type="term" value="F:DNA-binding transcription factor activity"/>
    <property type="evidence" value="ECO:0007669"/>
    <property type="project" value="InterPro"/>
</dbReference>
<evidence type="ECO:0000313" key="8">
    <source>
        <dbReference type="Proteomes" id="UP000255264"/>
    </source>
</evidence>
<evidence type="ECO:0000259" key="6">
    <source>
        <dbReference type="PROSITE" id="PS51063"/>
    </source>
</evidence>
<dbReference type="NCBIfam" id="NF008365">
    <property type="entry name" value="PRK11161.1"/>
    <property type="match status" value="1"/>
</dbReference>
<gene>
    <name evidence="7" type="primary">fnr</name>
    <name evidence="7" type="ORF">NCTC13335_01736</name>
</gene>
<dbReference type="CDD" id="cd00092">
    <property type="entry name" value="HTH_CRP"/>
    <property type="match status" value="1"/>
</dbReference>
<accession>A0A377J084</accession>
<evidence type="ECO:0000259" key="5">
    <source>
        <dbReference type="PROSITE" id="PS50042"/>
    </source>
</evidence>
<dbReference type="Pfam" id="PF13545">
    <property type="entry name" value="HTH_Crp_2"/>
    <property type="match status" value="1"/>
</dbReference>
<dbReference type="GO" id="GO:0005829">
    <property type="term" value="C:cytosol"/>
    <property type="evidence" value="ECO:0007669"/>
    <property type="project" value="TreeGrafter"/>
</dbReference>
<keyword evidence="2 7" id="KW-0238">DNA-binding</keyword>
<organism evidence="7 8">
    <name type="scientific">Haemophilus pittmaniae</name>
    <dbReference type="NCBI Taxonomy" id="249188"/>
    <lineage>
        <taxon>Bacteria</taxon>
        <taxon>Pseudomonadati</taxon>
        <taxon>Pseudomonadota</taxon>
        <taxon>Gammaproteobacteria</taxon>
        <taxon>Pasteurellales</taxon>
        <taxon>Pasteurellaceae</taxon>
        <taxon>Haemophilus</taxon>
    </lineage>
</organism>
<dbReference type="InterPro" id="IPR018335">
    <property type="entry name" value="Tscrpt_reg_HTH_Crp-type_CS"/>
</dbReference>
<dbReference type="EMBL" id="UGHS01000004">
    <property type="protein sequence ID" value="STO93822.1"/>
    <property type="molecule type" value="Genomic_DNA"/>
</dbReference>
<dbReference type="InterPro" id="IPR014710">
    <property type="entry name" value="RmlC-like_jellyroll"/>
</dbReference>
<reference evidence="7 8" key="1">
    <citation type="submission" date="2018-06" db="EMBL/GenBank/DDBJ databases">
        <authorList>
            <consortium name="Pathogen Informatics"/>
            <person name="Doyle S."/>
        </authorList>
    </citation>
    <scope>NUCLEOTIDE SEQUENCE [LARGE SCALE GENOMIC DNA]</scope>
    <source>
        <strain evidence="7 8">NCTC13335</strain>
    </source>
</reference>
<keyword evidence="3" id="KW-0010">Activator</keyword>
<protein>
    <submittedName>
        <fullName evidence="7">DNA-binding transcriptional dual regulator</fullName>
    </submittedName>
</protein>
<dbReference type="Gene3D" id="1.10.10.10">
    <property type="entry name" value="Winged helix-like DNA-binding domain superfamily/Winged helix DNA-binding domain"/>
    <property type="match status" value="1"/>
</dbReference>
<dbReference type="Proteomes" id="UP000255264">
    <property type="component" value="Unassembled WGS sequence"/>
</dbReference>
<dbReference type="PROSITE" id="PS51063">
    <property type="entry name" value="HTH_CRP_2"/>
    <property type="match status" value="1"/>
</dbReference>
<evidence type="ECO:0000313" key="7">
    <source>
        <dbReference type="EMBL" id="STO93822.1"/>
    </source>
</evidence>
<evidence type="ECO:0000256" key="1">
    <source>
        <dbReference type="ARBA" id="ARBA00023015"/>
    </source>
</evidence>
<evidence type="ECO:0000256" key="3">
    <source>
        <dbReference type="ARBA" id="ARBA00023159"/>
    </source>
</evidence>
<dbReference type="InterPro" id="IPR018490">
    <property type="entry name" value="cNMP-bd_dom_sf"/>
</dbReference>
<dbReference type="InterPro" id="IPR000595">
    <property type="entry name" value="cNMP-bd_dom"/>
</dbReference>
<dbReference type="SMART" id="SM00419">
    <property type="entry name" value="HTH_CRP"/>
    <property type="match status" value="1"/>
</dbReference>
<dbReference type="SMART" id="SM00100">
    <property type="entry name" value="cNMP"/>
    <property type="match status" value="1"/>
</dbReference>
<dbReference type="AlphaFoldDB" id="A0A377J084"/>
<dbReference type="PROSITE" id="PS50042">
    <property type="entry name" value="CNMP_BINDING_3"/>
    <property type="match status" value="1"/>
</dbReference>
<keyword evidence="1" id="KW-0805">Transcription regulation</keyword>
<dbReference type="Gene3D" id="2.60.120.10">
    <property type="entry name" value="Jelly Rolls"/>
    <property type="match status" value="1"/>
</dbReference>
<dbReference type="FunFam" id="2.60.120.10:FF:000004">
    <property type="entry name" value="Fumarate/nitrate reduction transcriptional regulator Fnr"/>
    <property type="match status" value="1"/>
</dbReference>
<dbReference type="Pfam" id="PF00027">
    <property type="entry name" value="cNMP_binding"/>
    <property type="match status" value="1"/>
</dbReference>
<evidence type="ECO:0000256" key="4">
    <source>
        <dbReference type="ARBA" id="ARBA00023163"/>
    </source>
</evidence>
<proteinExistence type="predicted"/>
<name>A0A377J084_9PAST</name>
<dbReference type="InterPro" id="IPR050397">
    <property type="entry name" value="Env_Response_Regulators"/>
</dbReference>
<feature type="domain" description="Cyclic nucleotide-binding" evidence="5">
    <location>
        <begin position="33"/>
        <end position="116"/>
    </location>
</feature>
<dbReference type="PANTHER" id="PTHR24567">
    <property type="entry name" value="CRP FAMILY TRANSCRIPTIONAL REGULATORY PROTEIN"/>
    <property type="match status" value="1"/>
</dbReference>
<feature type="domain" description="HTH crp-type" evidence="6">
    <location>
        <begin position="167"/>
        <end position="240"/>
    </location>
</feature>
<keyword evidence="4" id="KW-0804">Transcription</keyword>
<dbReference type="SUPFAM" id="SSF51206">
    <property type="entry name" value="cAMP-binding domain-like"/>
    <property type="match status" value="1"/>
</dbReference>
<dbReference type="RefSeq" id="WP_095176982.1">
    <property type="nucleotide sequence ID" value="NZ_CAUUFB010000023.1"/>
</dbReference>
<evidence type="ECO:0000256" key="2">
    <source>
        <dbReference type="ARBA" id="ARBA00023125"/>
    </source>
</evidence>
<dbReference type="InterPro" id="IPR012318">
    <property type="entry name" value="HTH_CRP"/>
</dbReference>
<dbReference type="InterPro" id="IPR036390">
    <property type="entry name" value="WH_DNA-bd_sf"/>
</dbReference>
<dbReference type="OrthoDB" id="7643467at2"/>
<dbReference type="FunFam" id="1.10.10.10:FF:000028">
    <property type="entry name" value="Fumarate/nitrate reduction transcriptional regulator Fnr"/>
    <property type="match status" value="1"/>
</dbReference>
<dbReference type="PANTHER" id="PTHR24567:SF75">
    <property type="entry name" value="FUMARATE AND NITRATE REDUCTION REGULATORY PROTEIN"/>
    <property type="match status" value="1"/>
</dbReference>
<sequence length="259" mass="29129">MKTLVAETKAGRRIQSGGCAIHCQDCSISQLCIPFTLNEHELDQLDNIIERKKPIQKAQVLFKAGDQLNSIYAIRSGTIKSYTISESGEEQITSFHLPGDLVGFDAINNMQHPSFAQALETAMVCEIPFDILDDLSGKMPKLRQQIMRLMSNEIRSDQEMILLLSKMNAEERLAAFVHNLSRRYSARGFSAREFRLTMTRSDIGNYLGLTVETISRLLGRFQKIGVLSVQGKYITINDMNQLIELTGINKVKLNLSEKA</sequence>
<dbReference type="PRINTS" id="PR00034">
    <property type="entry name" value="HTHCRP"/>
</dbReference>